<keyword evidence="1" id="KW-0812">Transmembrane</keyword>
<dbReference type="PANTHER" id="PTHR33802:SF1">
    <property type="entry name" value="XK-RELATED PROTEIN"/>
    <property type="match status" value="1"/>
</dbReference>
<name>A0A7W3V173_9GAMM</name>
<accession>A0A7W3V173</accession>
<evidence type="ECO:0000256" key="1">
    <source>
        <dbReference type="SAM" id="Phobius"/>
    </source>
</evidence>
<feature type="transmembrane region" description="Helical" evidence="1">
    <location>
        <begin position="99"/>
        <end position="120"/>
    </location>
</feature>
<feature type="transmembrane region" description="Helical" evidence="1">
    <location>
        <begin position="218"/>
        <end position="241"/>
    </location>
</feature>
<evidence type="ECO:0000313" key="2">
    <source>
        <dbReference type="EMBL" id="MBB1117555.1"/>
    </source>
</evidence>
<dbReference type="PANTHER" id="PTHR33802">
    <property type="entry name" value="SI:CH211-161H7.5-RELATED"/>
    <property type="match status" value="1"/>
</dbReference>
<keyword evidence="1" id="KW-0472">Membrane</keyword>
<dbReference type="Proteomes" id="UP000550609">
    <property type="component" value="Unassembled WGS sequence"/>
</dbReference>
<feature type="transmembrane region" description="Helical" evidence="1">
    <location>
        <begin position="141"/>
        <end position="162"/>
    </location>
</feature>
<proteinExistence type="predicted"/>
<keyword evidence="1" id="KW-1133">Transmembrane helix</keyword>
<dbReference type="RefSeq" id="WP_182622555.1">
    <property type="nucleotide sequence ID" value="NZ_JACIUV010000004.1"/>
</dbReference>
<feature type="transmembrane region" description="Helical" evidence="1">
    <location>
        <begin position="76"/>
        <end position="93"/>
    </location>
</feature>
<feature type="transmembrane region" description="Helical" evidence="1">
    <location>
        <begin position="34"/>
        <end position="55"/>
    </location>
</feature>
<feature type="transmembrane region" description="Helical" evidence="1">
    <location>
        <begin position="168"/>
        <end position="187"/>
    </location>
</feature>
<gene>
    <name evidence="2" type="ORF">H4O09_10890</name>
</gene>
<protein>
    <recommendedName>
        <fullName evidence="4">Tryptophan-rich sensory protein</fullName>
    </recommendedName>
</protein>
<reference evidence="2 3" key="1">
    <citation type="submission" date="2020-08" db="EMBL/GenBank/DDBJ databases">
        <title>Stenotrophomonas sp. W1S232.</title>
        <authorList>
            <person name="Deng Y."/>
        </authorList>
    </citation>
    <scope>NUCLEOTIDE SEQUENCE [LARGE SCALE GENOMIC DNA]</scope>
    <source>
        <strain evidence="2 3">W1S232</strain>
    </source>
</reference>
<organism evidence="2 3">
    <name type="scientific">Stenotrophomonas koreensis</name>
    <dbReference type="NCBI Taxonomy" id="266128"/>
    <lineage>
        <taxon>Bacteria</taxon>
        <taxon>Pseudomonadati</taxon>
        <taxon>Pseudomonadota</taxon>
        <taxon>Gammaproteobacteria</taxon>
        <taxon>Lysobacterales</taxon>
        <taxon>Lysobacteraceae</taxon>
        <taxon>Stenotrophomonas</taxon>
    </lineage>
</organism>
<evidence type="ECO:0000313" key="3">
    <source>
        <dbReference type="Proteomes" id="UP000550609"/>
    </source>
</evidence>
<comment type="caution">
    <text evidence="2">The sequence shown here is derived from an EMBL/GenBank/DDBJ whole genome shotgun (WGS) entry which is preliminary data.</text>
</comment>
<evidence type="ECO:0008006" key="4">
    <source>
        <dbReference type="Google" id="ProtNLM"/>
    </source>
</evidence>
<dbReference type="EMBL" id="JACIUV010000004">
    <property type="protein sequence ID" value="MBB1117555.1"/>
    <property type="molecule type" value="Genomic_DNA"/>
</dbReference>
<feature type="transmembrane region" description="Helical" evidence="1">
    <location>
        <begin position="194"/>
        <end position="212"/>
    </location>
</feature>
<dbReference type="AlphaFoldDB" id="A0A7W3V173"/>
<sequence>MKALVLLLALSMPLVGWLSNTGLLGPTNGEISARYPTLIVAAGYAFAIWGPIFLLDGLFAVGQAFTREASLRLRRIRQLTAAGFALTSLWMVVFAQQWFWLALAVIWLSLACLLAATWLASGRDGESRGPWWQWLPLSLHAGWLSLAVFLNTAQVVVAFELLPTQAMLPWTLVLFALAAALLLTVLIKLRGNPWYALAAVWGLLGVHARQQASPLPGASSAALVALSLAVLVVLTTLIIGLSHWQARQLEKEP</sequence>